<dbReference type="Proteomes" id="UP001057402">
    <property type="component" value="Chromosome 7"/>
</dbReference>
<organism evidence="1 2">
    <name type="scientific">Melastoma candidum</name>
    <dbReference type="NCBI Taxonomy" id="119954"/>
    <lineage>
        <taxon>Eukaryota</taxon>
        <taxon>Viridiplantae</taxon>
        <taxon>Streptophyta</taxon>
        <taxon>Embryophyta</taxon>
        <taxon>Tracheophyta</taxon>
        <taxon>Spermatophyta</taxon>
        <taxon>Magnoliopsida</taxon>
        <taxon>eudicotyledons</taxon>
        <taxon>Gunneridae</taxon>
        <taxon>Pentapetalae</taxon>
        <taxon>rosids</taxon>
        <taxon>malvids</taxon>
        <taxon>Myrtales</taxon>
        <taxon>Melastomataceae</taxon>
        <taxon>Melastomatoideae</taxon>
        <taxon>Melastomateae</taxon>
        <taxon>Melastoma</taxon>
    </lineage>
</organism>
<evidence type="ECO:0000313" key="2">
    <source>
        <dbReference type="Proteomes" id="UP001057402"/>
    </source>
</evidence>
<gene>
    <name evidence="1" type="ORF">MLD38_027317</name>
</gene>
<proteinExistence type="predicted"/>
<keyword evidence="2" id="KW-1185">Reference proteome</keyword>
<reference evidence="2" key="1">
    <citation type="journal article" date="2023" name="Front. Plant Sci.">
        <title>Chromosomal-level genome assembly of Melastoma candidum provides insights into trichome evolution.</title>
        <authorList>
            <person name="Zhong Y."/>
            <person name="Wu W."/>
            <person name="Sun C."/>
            <person name="Zou P."/>
            <person name="Liu Y."/>
            <person name="Dai S."/>
            <person name="Zhou R."/>
        </authorList>
    </citation>
    <scope>NUCLEOTIDE SEQUENCE [LARGE SCALE GENOMIC DNA]</scope>
</reference>
<evidence type="ECO:0000313" key="1">
    <source>
        <dbReference type="EMBL" id="KAI4342730.1"/>
    </source>
</evidence>
<dbReference type="EMBL" id="CM042886">
    <property type="protein sequence ID" value="KAI4342730.1"/>
    <property type="molecule type" value="Genomic_DNA"/>
</dbReference>
<comment type="caution">
    <text evidence="1">The sequence shown here is derived from an EMBL/GenBank/DDBJ whole genome shotgun (WGS) entry which is preliminary data.</text>
</comment>
<accession>A0ACB9P1C0</accession>
<name>A0ACB9P1C0_9MYRT</name>
<protein>
    <submittedName>
        <fullName evidence="1">Uncharacterized protein</fullName>
    </submittedName>
</protein>
<sequence>MSGCKGKSSWPELVGKDGDVAKVVITGENPNVTATKVKEGSSVTTDFRCDRVFVWVDGSDAVTRVPKIG</sequence>